<proteinExistence type="predicted"/>
<gene>
    <name evidence="1" type="ordered locus">EUBELI_00065</name>
</gene>
<dbReference type="AlphaFoldDB" id="C4Z1C8"/>
<dbReference type="KEGG" id="eel:EUBELI_00065"/>
<dbReference type="RefSeq" id="WP_012738340.1">
    <property type="nucleotide sequence ID" value="NC_012778.1"/>
</dbReference>
<organism evidence="1 2">
    <name type="scientific">Lachnospira eligens (strain ATCC 27750 / DSM 3376 / VPI C15-48 / C15-B4)</name>
    <name type="common">Eubacterium eligens</name>
    <dbReference type="NCBI Taxonomy" id="515620"/>
    <lineage>
        <taxon>Bacteria</taxon>
        <taxon>Bacillati</taxon>
        <taxon>Bacillota</taxon>
        <taxon>Clostridia</taxon>
        <taxon>Lachnospirales</taxon>
        <taxon>Lachnospiraceae</taxon>
        <taxon>Lachnospira</taxon>
    </lineage>
</organism>
<dbReference type="Proteomes" id="UP000001476">
    <property type="component" value="Chromosome"/>
</dbReference>
<accession>C4Z1C8</accession>
<dbReference type="HOGENOM" id="CLU_1198310_0_0_9"/>
<sequence>MYKIMRLCLWAGMEINMSVKINSYKGRSIRQVYKERIKKDEYSNAIDRICNRYKLGHIKQNESGREYKNRMNKLFSDDVIQSMKKYSHHGRTSLFGHSVHVSYYNYLVCKKLHLDEKAGAKAGLLHDLFLYDWHKYSPGKGERLHGFEHPTKALKNAGKYFDITEKEGDMIAKHMFPLTVTPPKYKETFVIVLVDKFCSFNEVLDDFIHRKFCGAKDTRIKWFGAGKGEKR</sequence>
<name>C4Z1C8_LACE2</name>
<dbReference type="EMBL" id="CP001104">
    <property type="protein sequence ID" value="ACR71102.1"/>
    <property type="molecule type" value="Genomic_DNA"/>
</dbReference>
<reference evidence="1 2" key="1">
    <citation type="journal article" date="2009" name="Proc. Natl. Acad. Sci. U.S.A.">
        <title>Characterizing a model human gut microbiota composed of members of its two dominant bacterial phyla.</title>
        <authorList>
            <person name="Mahowald M.A."/>
            <person name="Rey F.E."/>
            <person name="Seedorf H."/>
            <person name="Turnbaugh P.J."/>
            <person name="Fulton R.S."/>
            <person name="Wollam A."/>
            <person name="Shah N."/>
            <person name="Wang C."/>
            <person name="Magrini V."/>
            <person name="Wilson R.K."/>
            <person name="Cantarel B.L."/>
            <person name="Coutinho P.M."/>
            <person name="Henrissat B."/>
            <person name="Crock L.W."/>
            <person name="Russell A."/>
            <person name="Verberkmoes N.C."/>
            <person name="Hettich R.L."/>
            <person name="Gordon J.I."/>
        </authorList>
    </citation>
    <scope>NUCLEOTIDE SEQUENCE [LARGE SCALE GENOMIC DNA]</scope>
    <source>
        <strain evidence="2">ATCC 27750 / DSM 3376 / VPI C15-48 / C15-B4</strain>
    </source>
</reference>
<evidence type="ECO:0000313" key="2">
    <source>
        <dbReference type="Proteomes" id="UP000001476"/>
    </source>
</evidence>
<protein>
    <recommendedName>
        <fullName evidence="3">HD domain-containing protein</fullName>
    </recommendedName>
</protein>
<dbReference type="STRING" id="515620.EUBELI_00065"/>
<dbReference type="eggNOG" id="COG1418">
    <property type="taxonomic scope" value="Bacteria"/>
</dbReference>
<evidence type="ECO:0008006" key="3">
    <source>
        <dbReference type="Google" id="ProtNLM"/>
    </source>
</evidence>
<dbReference type="GeneID" id="60809661"/>
<dbReference type="Gene3D" id="1.10.3210.10">
    <property type="entry name" value="Hypothetical protein af1432"/>
    <property type="match status" value="1"/>
</dbReference>
<evidence type="ECO:0000313" key="1">
    <source>
        <dbReference type="EMBL" id="ACR71102.1"/>
    </source>
</evidence>
<keyword evidence="2" id="KW-1185">Reference proteome</keyword>
<dbReference type="SUPFAM" id="SSF109604">
    <property type="entry name" value="HD-domain/PDEase-like"/>
    <property type="match status" value="1"/>
</dbReference>